<sequence>MIASAQQQGCLEVQWSVRQQGGRRMSRMSAKPTNQSVKQKGDQFASHPPSFADKEQLDTNPLTVPLLHLTSYIPGNCEGGLVSVAGRGLRQINFVEHTTKYLADDEAGMAAA</sequence>
<gene>
    <name evidence="2" type="ORF">E2C01_067902</name>
</gene>
<feature type="region of interest" description="Disordered" evidence="1">
    <location>
        <begin position="19"/>
        <end position="56"/>
    </location>
</feature>
<protein>
    <submittedName>
        <fullName evidence="2">Uncharacterized protein</fullName>
    </submittedName>
</protein>
<evidence type="ECO:0000313" key="2">
    <source>
        <dbReference type="EMBL" id="MPC73568.1"/>
    </source>
</evidence>
<proteinExistence type="predicted"/>
<keyword evidence="3" id="KW-1185">Reference proteome</keyword>
<dbReference type="EMBL" id="VSRR010037047">
    <property type="protein sequence ID" value="MPC73568.1"/>
    <property type="molecule type" value="Genomic_DNA"/>
</dbReference>
<name>A0A5B7HY21_PORTR</name>
<comment type="caution">
    <text evidence="2">The sequence shown here is derived from an EMBL/GenBank/DDBJ whole genome shotgun (WGS) entry which is preliminary data.</text>
</comment>
<dbReference type="AlphaFoldDB" id="A0A5B7HY21"/>
<organism evidence="2 3">
    <name type="scientific">Portunus trituberculatus</name>
    <name type="common">Swimming crab</name>
    <name type="synonym">Neptunus trituberculatus</name>
    <dbReference type="NCBI Taxonomy" id="210409"/>
    <lineage>
        <taxon>Eukaryota</taxon>
        <taxon>Metazoa</taxon>
        <taxon>Ecdysozoa</taxon>
        <taxon>Arthropoda</taxon>
        <taxon>Crustacea</taxon>
        <taxon>Multicrustacea</taxon>
        <taxon>Malacostraca</taxon>
        <taxon>Eumalacostraca</taxon>
        <taxon>Eucarida</taxon>
        <taxon>Decapoda</taxon>
        <taxon>Pleocyemata</taxon>
        <taxon>Brachyura</taxon>
        <taxon>Eubrachyura</taxon>
        <taxon>Portunoidea</taxon>
        <taxon>Portunidae</taxon>
        <taxon>Portuninae</taxon>
        <taxon>Portunus</taxon>
    </lineage>
</organism>
<accession>A0A5B7HY21</accession>
<evidence type="ECO:0000313" key="3">
    <source>
        <dbReference type="Proteomes" id="UP000324222"/>
    </source>
</evidence>
<evidence type="ECO:0000256" key="1">
    <source>
        <dbReference type="SAM" id="MobiDB-lite"/>
    </source>
</evidence>
<dbReference type="Proteomes" id="UP000324222">
    <property type="component" value="Unassembled WGS sequence"/>
</dbReference>
<reference evidence="2 3" key="1">
    <citation type="submission" date="2019-05" db="EMBL/GenBank/DDBJ databases">
        <title>Another draft genome of Portunus trituberculatus and its Hox gene families provides insights of decapod evolution.</title>
        <authorList>
            <person name="Jeong J.-H."/>
            <person name="Song I."/>
            <person name="Kim S."/>
            <person name="Choi T."/>
            <person name="Kim D."/>
            <person name="Ryu S."/>
            <person name="Kim W."/>
        </authorList>
    </citation>
    <scope>NUCLEOTIDE SEQUENCE [LARGE SCALE GENOMIC DNA]</scope>
    <source>
        <tissue evidence="2">Muscle</tissue>
    </source>
</reference>